<dbReference type="AlphaFoldDB" id="A0A7S3JAV8"/>
<dbReference type="EMBL" id="HBII01022231">
    <property type="protein sequence ID" value="CAE0350327.1"/>
    <property type="molecule type" value="Transcribed_RNA"/>
</dbReference>
<evidence type="ECO:0000256" key="7">
    <source>
        <dbReference type="ARBA" id="ARBA00049117"/>
    </source>
</evidence>
<accession>A0A7S3JAV8</accession>
<gene>
    <name evidence="10" type="ORF">EHAR0213_LOCUS9240</name>
</gene>
<evidence type="ECO:0000256" key="1">
    <source>
        <dbReference type="ARBA" id="ARBA00022741"/>
    </source>
</evidence>
<dbReference type="Pfam" id="PF07683">
    <property type="entry name" value="CobW_C"/>
    <property type="match status" value="1"/>
</dbReference>
<dbReference type="InterPro" id="IPR003495">
    <property type="entry name" value="CobW/HypB/UreG_nucleotide-bd"/>
</dbReference>
<feature type="domain" description="CobW/HypB/UreG nucleotide-binding" evidence="8">
    <location>
        <begin position="3"/>
        <end position="70"/>
    </location>
</feature>
<keyword evidence="5" id="KW-0143">Chaperone</keyword>
<dbReference type="InterPro" id="IPR036627">
    <property type="entry name" value="CobW-likC_sf"/>
</dbReference>
<evidence type="ECO:0000259" key="9">
    <source>
        <dbReference type="Pfam" id="PF07683"/>
    </source>
</evidence>
<dbReference type="InterPro" id="IPR051316">
    <property type="entry name" value="Zinc-reg_GTPase_activator"/>
</dbReference>
<dbReference type="InterPro" id="IPR011629">
    <property type="entry name" value="CobW-like_C"/>
</dbReference>
<protein>
    <recommendedName>
        <fullName evidence="11">CobW C-terminal domain-containing protein</fullName>
    </recommendedName>
</protein>
<dbReference type="GO" id="GO:0005525">
    <property type="term" value="F:GTP binding"/>
    <property type="evidence" value="ECO:0007669"/>
    <property type="project" value="UniProtKB-KW"/>
</dbReference>
<dbReference type="PANTHER" id="PTHR13748">
    <property type="entry name" value="COBW-RELATED"/>
    <property type="match status" value="1"/>
</dbReference>
<comment type="similarity">
    <text evidence="6">Belongs to the SIMIBI class G3E GTPase family. ZNG1 subfamily.</text>
</comment>
<comment type="catalytic activity">
    <reaction evidence="7">
        <text>GTP + H2O = GDP + phosphate + H(+)</text>
        <dbReference type="Rhea" id="RHEA:19669"/>
        <dbReference type="ChEBI" id="CHEBI:15377"/>
        <dbReference type="ChEBI" id="CHEBI:15378"/>
        <dbReference type="ChEBI" id="CHEBI:37565"/>
        <dbReference type="ChEBI" id="CHEBI:43474"/>
        <dbReference type="ChEBI" id="CHEBI:58189"/>
    </reaction>
    <physiologicalReaction direction="left-to-right" evidence="7">
        <dbReference type="Rhea" id="RHEA:19670"/>
    </physiologicalReaction>
</comment>
<evidence type="ECO:0000256" key="6">
    <source>
        <dbReference type="ARBA" id="ARBA00034320"/>
    </source>
</evidence>
<evidence type="ECO:0000256" key="3">
    <source>
        <dbReference type="ARBA" id="ARBA00022833"/>
    </source>
</evidence>
<keyword evidence="3" id="KW-0862">Zinc</keyword>
<dbReference type="PANTHER" id="PTHR13748:SF31">
    <property type="entry name" value="ZINC-REGULATED GTPASE METALLOPROTEIN ACTIVATOR 1A-RELATED"/>
    <property type="match status" value="1"/>
</dbReference>
<proteinExistence type="inferred from homology"/>
<organism evidence="10">
    <name type="scientific">Euplotes harpa</name>
    <dbReference type="NCBI Taxonomy" id="151035"/>
    <lineage>
        <taxon>Eukaryota</taxon>
        <taxon>Sar</taxon>
        <taxon>Alveolata</taxon>
        <taxon>Ciliophora</taxon>
        <taxon>Intramacronucleata</taxon>
        <taxon>Spirotrichea</taxon>
        <taxon>Hypotrichia</taxon>
        <taxon>Euplotida</taxon>
        <taxon>Euplotidae</taxon>
        <taxon>Euplotes</taxon>
    </lineage>
</organism>
<evidence type="ECO:0008006" key="11">
    <source>
        <dbReference type="Google" id="ProtNLM"/>
    </source>
</evidence>
<evidence type="ECO:0000259" key="8">
    <source>
        <dbReference type="Pfam" id="PF02492"/>
    </source>
</evidence>
<sequence>MSNIELNYTMGIIDAKNFTKFYESIDTSEALKKQLVHADKILINKVDLVDIENLEKIESEVKSFNPLVEIRHTEYANADLEYLIEPPSKLQEFKASSPLVDILSEPPAEILVPSASSAFTHGHRSHSSEITPHYITFPGILSLSKAEEFFGKLLWEPSAFSLEEEKPGCVLRCKGLFAAREDGKEEMVMLQGVDDTFECRKVQAGEEGDNRFLFVAKGVDADKIREGLKECIE</sequence>
<dbReference type="InterPro" id="IPR027417">
    <property type="entry name" value="P-loop_NTPase"/>
</dbReference>
<keyword evidence="2" id="KW-0378">Hydrolase</keyword>
<keyword evidence="1" id="KW-0547">Nucleotide-binding</keyword>
<evidence type="ECO:0000256" key="2">
    <source>
        <dbReference type="ARBA" id="ARBA00022801"/>
    </source>
</evidence>
<dbReference type="Gene3D" id="3.30.1220.10">
    <property type="entry name" value="CobW-like, C-terminal domain"/>
    <property type="match status" value="1"/>
</dbReference>
<dbReference type="Pfam" id="PF02492">
    <property type="entry name" value="cobW"/>
    <property type="match status" value="1"/>
</dbReference>
<dbReference type="SUPFAM" id="SSF90002">
    <property type="entry name" value="Hypothetical protein YjiA, C-terminal domain"/>
    <property type="match status" value="1"/>
</dbReference>
<name>A0A7S3JAV8_9SPIT</name>
<feature type="domain" description="CobW C-terminal" evidence="9">
    <location>
        <begin position="163"/>
        <end position="231"/>
    </location>
</feature>
<evidence type="ECO:0000313" key="10">
    <source>
        <dbReference type="EMBL" id="CAE0350327.1"/>
    </source>
</evidence>
<dbReference type="Gene3D" id="3.40.50.300">
    <property type="entry name" value="P-loop containing nucleotide triphosphate hydrolases"/>
    <property type="match status" value="1"/>
</dbReference>
<dbReference type="GO" id="GO:0016787">
    <property type="term" value="F:hydrolase activity"/>
    <property type="evidence" value="ECO:0007669"/>
    <property type="project" value="UniProtKB-KW"/>
</dbReference>
<reference evidence="10" key="1">
    <citation type="submission" date="2021-01" db="EMBL/GenBank/DDBJ databases">
        <authorList>
            <person name="Corre E."/>
            <person name="Pelletier E."/>
            <person name="Niang G."/>
            <person name="Scheremetjew M."/>
            <person name="Finn R."/>
            <person name="Kale V."/>
            <person name="Holt S."/>
            <person name="Cochrane G."/>
            <person name="Meng A."/>
            <person name="Brown T."/>
            <person name="Cohen L."/>
        </authorList>
    </citation>
    <scope>NUCLEOTIDE SEQUENCE</scope>
    <source>
        <strain evidence="10">FSP1.4</strain>
    </source>
</reference>
<dbReference type="GO" id="GO:0005737">
    <property type="term" value="C:cytoplasm"/>
    <property type="evidence" value="ECO:0007669"/>
    <property type="project" value="TreeGrafter"/>
</dbReference>
<evidence type="ECO:0000256" key="5">
    <source>
        <dbReference type="ARBA" id="ARBA00023186"/>
    </source>
</evidence>
<keyword evidence="4" id="KW-0342">GTP-binding</keyword>
<evidence type="ECO:0000256" key="4">
    <source>
        <dbReference type="ARBA" id="ARBA00023134"/>
    </source>
</evidence>